<reference evidence="4" key="1">
    <citation type="submission" date="2016-09" db="EMBL/GenBank/DDBJ databases">
        <title>Streptomyces puniciscabiei strain:TW1S1 Genome sequencing and assembly.</title>
        <authorList>
            <person name="Kim M.-K."/>
            <person name="Kim S.B."/>
        </authorList>
    </citation>
    <scope>NUCLEOTIDE SEQUENCE [LARGE SCALE GENOMIC DNA]</scope>
    <source>
        <strain evidence="4">TW1S1</strain>
    </source>
</reference>
<keyword evidence="2" id="KW-0732">Signal</keyword>
<name>A0A1D7YLX6_9ACTN</name>
<dbReference type="KEGG" id="spun:BFF78_40785"/>
<evidence type="ECO:0000313" key="4">
    <source>
        <dbReference type="Proteomes" id="UP000094960"/>
    </source>
</evidence>
<evidence type="ECO:0000256" key="1">
    <source>
        <dbReference type="SAM" id="MobiDB-lite"/>
    </source>
</evidence>
<dbReference type="EMBL" id="CP017248">
    <property type="protein sequence ID" value="AOR36560.1"/>
    <property type="molecule type" value="Genomic_DNA"/>
</dbReference>
<evidence type="ECO:0000256" key="2">
    <source>
        <dbReference type="SAM" id="SignalP"/>
    </source>
</evidence>
<dbReference type="AlphaFoldDB" id="A0A1D7YLX6"/>
<dbReference type="Proteomes" id="UP000094960">
    <property type="component" value="Chromosome"/>
</dbReference>
<sequence length="77" mass="7514">MRLRRSVGTATAVAALVALTAGCGHHDGASPKASPDAVSATAPSAGPSQLAQMQKKVDAAESAAAAADRDAADTADR</sequence>
<accession>A0A1D7YLX6</accession>
<feature type="compositionally biased region" description="Basic and acidic residues" evidence="1">
    <location>
        <begin position="67"/>
        <end position="77"/>
    </location>
</feature>
<feature type="region of interest" description="Disordered" evidence="1">
    <location>
        <begin position="24"/>
        <end position="77"/>
    </location>
</feature>
<feature type="chain" id="PRO_5039090930" description="Lipoprotein" evidence="2">
    <location>
        <begin position="21"/>
        <end position="77"/>
    </location>
</feature>
<feature type="signal peptide" evidence="2">
    <location>
        <begin position="1"/>
        <end position="20"/>
    </location>
</feature>
<protein>
    <recommendedName>
        <fullName evidence="5">Lipoprotein</fullName>
    </recommendedName>
</protein>
<proteinExistence type="predicted"/>
<dbReference type="PROSITE" id="PS51257">
    <property type="entry name" value="PROKAR_LIPOPROTEIN"/>
    <property type="match status" value="1"/>
</dbReference>
<gene>
    <name evidence="3" type="ORF">BFF78_40785</name>
</gene>
<keyword evidence="4" id="KW-1185">Reference proteome</keyword>
<dbReference type="RefSeq" id="WP_069783070.1">
    <property type="nucleotide sequence ID" value="NZ_CP017248.1"/>
</dbReference>
<evidence type="ECO:0000313" key="3">
    <source>
        <dbReference type="EMBL" id="AOR36560.1"/>
    </source>
</evidence>
<organism evidence="3 4">
    <name type="scientific">Streptomyces fodineus</name>
    <dbReference type="NCBI Taxonomy" id="1904616"/>
    <lineage>
        <taxon>Bacteria</taxon>
        <taxon>Bacillati</taxon>
        <taxon>Actinomycetota</taxon>
        <taxon>Actinomycetes</taxon>
        <taxon>Kitasatosporales</taxon>
        <taxon>Streptomycetaceae</taxon>
        <taxon>Streptomyces</taxon>
    </lineage>
</organism>
<evidence type="ECO:0008006" key="5">
    <source>
        <dbReference type="Google" id="ProtNLM"/>
    </source>
</evidence>